<organism evidence="1">
    <name type="scientific">uncultured Caudovirales phage</name>
    <dbReference type="NCBI Taxonomy" id="2100421"/>
    <lineage>
        <taxon>Viruses</taxon>
        <taxon>Duplodnaviria</taxon>
        <taxon>Heunggongvirae</taxon>
        <taxon>Uroviricota</taxon>
        <taxon>Caudoviricetes</taxon>
        <taxon>Peduoviridae</taxon>
        <taxon>Maltschvirus</taxon>
        <taxon>Maltschvirus maltsch</taxon>
    </lineage>
</organism>
<accession>A0A6J5SIR9</accession>
<evidence type="ECO:0000313" key="1">
    <source>
        <dbReference type="EMBL" id="CAB4214288.1"/>
    </source>
</evidence>
<dbReference type="InterPro" id="IPR023366">
    <property type="entry name" value="ATP_synth_asu-like_sf"/>
</dbReference>
<sequence>MPLVPIPVPPGVIKPATPLQAKGRYWDSNLVRWQSNNLLPVGGWQRINSTPLDSQIRTIFSWAMNDGLKLTLVGCNDDLYTLESSTYVNVTPASYIGPESALYGGYGAGDFGELLYGLDYASHVITVAVRTSNVATITTAEAHSYPVGMSVLIAGVSAASFDGTFTITSVPTTTTFTYANTGGNTSSSGGTASLPVADRRPVDPFFIPSFSWTIDNWGEEALAVASSDGRLLHWEYGDALAKQVGVATISTAVSATNVTTITTTKDHDLHVGDSVIIAGVTNAAFNGTYVVTTTATATIFTYAHVTADASSSGGTSTNPAVPTNNRGVIVTPERFAVCFGCAGESRRVGWSGQEDYTEWNFSSATTTAGFIDLDTQSKIVMAAPVREGTLIFTEEEVWLMKYIGLPYIYGFERIGFGCGLIAPKAFATFSGRCIWMSTNGFWIFDGGYVKPLPSDVGNYVLQDMDPAAGLLYTHGSENGTFNEVWFWYPSTGNSVPDQYVCYNYMEGWWALGAMTRTAASPSGIYPYPIASDGDNYLYYHENGWTAAGAPLIGYRYAETGSLNLANGENLMTVKQAITDSGYGYASTELTFYASTTPEAAETTAGPYTPRSSGYTDIRVTGREVRYRVEATEDAPWSVGDIRLDLTPRGKR</sequence>
<dbReference type="Gene3D" id="2.40.30.20">
    <property type="match status" value="2"/>
</dbReference>
<protein>
    <submittedName>
        <fullName evidence="1">Uncharacterized protein</fullName>
    </submittedName>
</protein>
<name>A0A6J5SIR9_9CAUD</name>
<proteinExistence type="predicted"/>
<reference evidence="1" key="1">
    <citation type="submission" date="2020-05" db="EMBL/GenBank/DDBJ databases">
        <authorList>
            <person name="Chiriac C."/>
            <person name="Salcher M."/>
            <person name="Ghai R."/>
            <person name="Kavagutti S V."/>
        </authorList>
    </citation>
    <scope>NUCLEOTIDE SEQUENCE</scope>
</reference>
<dbReference type="EMBL" id="LR797412">
    <property type="protein sequence ID" value="CAB4214288.1"/>
    <property type="molecule type" value="Genomic_DNA"/>
</dbReference>
<gene>
    <name evidence="1" type="ORF">UFOVP1459_27</name>
</gene>